<dbReference type="InterPro" id="IPR036250">
    <property type="entry name" value="AcylCo_DH-like_C"/>
</dbReference>
<dbReference type="InterPro" id="IPR009075">
    <property type="entry name" value="AcylCo_DH/oxidase_C"/>
</dbReference>
<dbReference type="Proteomes" id="UP000467249">
    <property type="component" value="Chromosome"/>
</dbReference>
<evidence type="ECO:0000313" key="8">
    <source>
        <dbReference type="EMBL" id="BBZ75518.1"/>
    </source>
</evidence>
<dbReference type="InterPro" id="IPR013786">
    <property type="entry name" value="AcylCoA_DH/ox_N"/>
</dbReference>
<dbReference type="AlphaFoldDB" id="A0A6N4W4Q1"/>
<keyword evidence="9" id="KW-1185">Reference proteome</keyword>
<dbReference type="Gene3D" id="1.20.140.10">
    <property type="entry name" value="Butyryl-CoA Dehydrogenase, subunit A, domain 3"/>
    <property type="match status" value="1"/>
</dbReference>
<reference evidence="8 9" key="1">
    <citation type="journal article" date="2019" name="Emerg. Microbes Infect.">
        <title>Comprehensive subspecies identification of 175 nontuberculous mycobacteria species based on 7547 genomic profiles.</title>
        <authorList>
            <person name="Matsumoto Y."/>
            <person name="Kinjo T."/>
            <person name="Motooka D."/>
            <person name="Nabeya D."/>
            <person name="Jung N."/>
            <person name="Uechi K."/>
            <person name="Horii T."/>
            <person name="Iida T."/>
            <person name="Fujita J."/>
            <person name="Nakamura S."/>
        </authorList>
    </citation>
    <scope>NUCLEOTIDE SEQUENCE [LARGE SCALE GENOMIC DNA]</scope>
    <source>
        <strain evidence="8 9">JCM 30275</strain>
    </source>
</reference>
<dbReference type="GO" id="GO:0003995">
    <property type="term" value="F:acyl-CoA dehydrogenase activity"/>
    <property type="evidence" value="ECO:0007669"/>
    <property type="project" value="TreeGrafter"/>
</dbReference>
<feature type="domain" description="Acyl-CoA dehydrogenase/oxidase C-terminal" evidence="6">
    <location>
        <begin position="238"/>
        <end position="369"/>
    </location>
</feature>
<dbReference type="InterPro" id="IPR046373">
    <property type="entry name" value="Acyl-CoA_Oxase/DH_mid-dom_sf"/>
</dbReference>
<comment type="similarity">
    <text evidence="2">Belongs to the acyl-CoA dehydrogenase family.</text>
</comment>
<evidence type="ECO:0000256" key="1">
    <source>
        <dbReference type="ARBA" id="ARBA00001974"/>
    </source>
</evidence>
<dbReference type="InterPro" id="IPR037069">
    <property type="entry name" value="AcylCoA_DH/ox_N_sf"/>
</dbReference>
<protein>
    <submittedName>
        <fullName evidence="8">Acyl-CoA dehydrogenase</fullName>
    </submittedName>
</protein>
<dbReference type="Gene3D" id="1.10.540.10">
    <property type="entry name" value="Acyl-CoA dehydrogenase/oxidase, N-terminal domain"/>
    <property type="match status" value="1"/>
</dbReference>
<comment type="cofactor">
    <cofactor evidence="1">
        <name>FAD</name>
        <dbReference type="ChEBI" id="CHEBI:57692"/>
    </cofactor>
</comment>
<dbReference type="GO" id="GO:0050660">
    <property type="term" value="F:flavin adenine dinucleotide binding"/>
    <property type="evidence" value="ECO:0007669"/>
    <property type="project" value="InterPro"/>
</dbReference>
<dbReference type="KEGG" id="many:MANY_08550"/>
<proteinExistence type="inferred from homology"/>
<organism evidence="8 9">
    <name type="scientific">Mycolicibacterium anyangense</name>
    <dbReference type="NCBI Taxonomy" id="1431246"/>
    <lineage>
        <taxon>Bacteria</taxon>
        <taxon>Bacillati</taxon>
        <taxon>Actinomycetota</taxon>
        <taxon>Actinomycetes</taxon>
        <taxon>Mycobacteriales</taxon>
        <taxon>Mycobacteriaceae</taxon>
        <taxon>Mycolicibacterium</taxon>
    </lineage>
</organism>
<evidence type="ECO:0000256" key="4">
    <source>
        <dbReference type="ARBA" id="ARBA00022827"/>
    </source>
</evidence>
<dbReference type="CDD" id="cd00567">
    <property type="entry name" value="ACAD"/>
    <property type="match status" value="1"/>
</dbReference>
<accession>A0A6N4W4Q1</accession>
<keyword evidence="4" id="KW-0274">FAD</keyword>
<dbReference type="PANTHER" id="PTHR43884:SF20">
    <property type="entry name" value="ACYL-COA DEHYDROGENASE FADE28"/>
    <property type="match status" value="1"/>
</dbReference>
<name>A0A6N4W4Q1_9MYCO</name>
<evidence type="ECO:0000259" key="6">
    <source>
        <dbReference type="Pfam" id="PF00441"/>
    </source>
</evidence>
<keyword evidence="5" id="KW-0560">Oxidoreductase</keyword>
<evidence type="ECO:0000259" key="7">
    <source>
        <dbReference type="Pfam" id="PF02771"/>
    </source>
</evidence>
<dbReference type="SUPFAM" id="SSF56645">
    <property type="entry name" value="Acyl-CoA dehydrogenase NM domain-like"/>
    <property type="match status" value="1"/>
</dbReference>
<evidence type="ECO:0000256" key="5">
    <source>
        <dbReference type="ARBA" id="ARBA00023002"/>
    </source>
</evidence>
<dbReference type="EMBL" id="AP022620">
    <property type="protein sequence ID" value="BBZ75518.1"/>
    <property type="molecule type" value="Genomic_DNA"/>
</dbReference>
<dbReference type="InterPro" id="IPR009100">
    <property type="entry name" value="AcylCoA_DH/oxidase_NM_dom_sf"/>
</dbReference>
<dbReference type="RefSeq" id="WP_322790636.1">
    <property type="nucleotide sequence ID" value="NZ_AP022620.1"/>
</dbReference>
<dbReference type="Pfam" id="PF02771">
    <property type="entry name" value="Acyl-CoA_dh_N"/>
    <property type="match status" value="1"/>
</dbReference>
<dbReference type="Pfam" id="PF00441">
    <property type="entry name" value="Acyl-CoA_dh_1"/>
    <property type="match status" value="1"/>
</dbReference>
<dbReference type="PANTHER" id="PTHR43884">
    <property type="entry name" value="ACYL-COA DEHYDROGENASE"/>
    <property type="match status" value="1"/>
</dbReference>
<evidence type="ECO:0000256" key="2">
    <source>
        <dbReference type="ARBA" id="ARBA00009347"/>
    </source>
</evidence>
<feature type="domain" description="Acyl-CoA dehydrogenase/oxidase N-terminal" evidence="7">
    <location>
        <begin position="8"/>
        <end position="122"/>
    </location>
</feature>
<gene>
    <name evidence="8" type="ORF">MANY_08550</name>
</gene>
<dbReference type="SUPFAM" id="SSF47203">
    <property type="entry name" value="Acyl-CoA dehydrogenase C-terminal domain-like"/>
    <property type="match status" value="1"/>
</dbReference>
<sequence>MVLHLSADERADLAASVRAVCERMLTDDRLRAVAVDNEEPQRGFDAELWRALCEQIGVGAIALPEEYGGAGYGADALAAVAHELGRVLAPVPFISYVLTTGLLLDAAPPALLDDILEPLASGSRTATTILTADNGMWSAASVAISAGVAGDAWTVRGTARHVLHGAAADHFVVAAAVGSDIGLFFVQASDSEVHQRAEDTLDGTRPMATIEFTGAAAVRLGTGDAQPIIHRNVDRTLAVLAAEQVGALERVVDIAAEYARTRHQFGRPIGSFQAIKHKCADMLVDLEWSRSAAQAALDRVDAGSDEATWSASMAKAVCSEALRDATHTNIQIHGGIGFTWEDAAHLYLKRARTDEVLFGSPGAHFDVLATVAGVDAAALTQEATT</sequence>
<keyword evidence="3" id="KW-0285">Flavoprotein</keyword>
<evidence type="ECO:0000313" key="9">
    <source>
        <dbReference type="Proteomes" id="UP000467249"/>
    </source>
</evidence>
<dbReference type="Gene3D" id="2.40.110.10">
    <property type="entry name" value="Butyryl-CoA Dehydrogenase, subunit A, domain 2"/>
    <property type="match status" value="1"/>
</dbReference>
<evidence type="ECO:0000256" key="3">
    <source>
        <dbReference type="ARBA" id="ARBA00022630"/>
    </source>
</evidence>